<comment type="caution">
    <text evidence="3">The sequence shown here is derived from an EMBL/GenBank/DDBJ whole genome shotgun (WGS) entry which is preliminary data.</text>
</comment>
<dbReference type="Gene3D" id="3.30.230.10">
    <property type="match status" value="1"/>
</dbReference>
<sequence length="512" mass="57194">MYSESFSAAIFGIDGCVVHIETDISEGLPGLVLVGYLSSEVKEARERVRIALKNSGYRFPPKKITINLSPADVRKDGTSFDLSIAVAILAAFGYIDKEILKQILFIGELGLDGNIKSVNGVLPRVYTAYENGFKYCIVPFDNVCEAGIIDDVGIIGVKNIKEMVEILNSEDIAGYISDTKHKMPFKVEDDEHDLSDIRGQEGAKRAVEVAVSGMHNIALIGAPGTGKTMLAQCIPGIMPKLTFSERMEISKVYSVAGLLNKENPVVQKRPFRSPHHTVTQTALAGGGRYPKPGEVSLASGGVLFLDELPEFQRQVLEVMRQPLEDGYVNVSRLEGSYRYPAKFQLTAALNPCKCGYYPDRKKCTCSQGQIKNYLGRISKPLLDRIDIFTETIILKYGEISNSDKGENSYDVRKRIEKVHHIQKERYKNDGILFNSELSAGMIKRYCVMDNEAKEYLENIFENMEFSARAYHKVLKTARTIADMDESGEIKRKHISEAVCYRTADKKYWGVTM</sequence>
<dbReference type="Pfam" id="PF13541">
    <property type="entry name" value="ChlI"/>
    <property type="match status" value="1"/>
</dbReference>
<dbReference type="NCBIfam" id="TIGR00368">
    <property type="entry name" value="YifB family Mg chelatase-like AAA ATPase"/>
    <property type="match status" value="1"/>
</dbReference>
<proteinExistence type="inferred from homology"/>
<name>A0AAW3JWY8_9FIRM</name>
<dbReference type="GO" id="GO:0005524">
    <property type="term" value="F:ATP binding"/>
    <property type="evidence" value="ECO:0007669"/>
    <property type="project" value="InterPro"/>
</dbReference>
<dbReference type="InterPro" id="IPR027417">
    <property type="entry name" value="P-loop_NTPase"/>
</dbReference>
<comment type="similarity">
    <text evidence="1">Belongs to the Mg-chelatase subunits D/I family. ComM subfamily.</text>
</comment>
<feature type="domain" description="AAA+ ATPase" evidence="2">
    <location>
        <begin position="213"/>
        <end position="398"/>
    </location>
</feature>
<organism evidence="3 4">
    <name type="scientific">Butyribacter intestini</name>
    <dbReference type="NCBI Taxonomy" id="1703332"/>
    <lineage>
        <taxon>Bacteria</taxon>
        <taxon>Bacillati</taxon>
        <taxon>Bacillota</taxon>
        <taxon>Clostridia</taxon>
        <taxon>Lachnospirales</taxon>
        <taxon>Lachnospiraceae</taxon>
        <taxon>Butyribacter</taxon>
    </lineage>
</organism>
<evidence type="ECO:0000313" key="4">
    <source>
        <dbReference type="Proteomes" id="UP000050833"/>
    </source>
</evidence>
<dbReference type="PANTHER" id="PTHR32039">
    <property type="entry name" value="MAGNESIUM-CHELATASE SUBUNIT CHLI"/>
    <property type="match status" value="1"/>
</dbReference>
<gene>
    <name evidence="3" type="ORF">APZ18_06045</name>
</gene>
<dbReference type="Proteomes" id="UP000050833">
    <property type="component" value="Unassembled WGS sequence"/>
</dbReference>
<reference evidence="3 4" key="1">
    <citation type="submission" date="2015-10" db="EMBL/GenBank/DDBJ databases">
        <title>Butyribacter intestini gen. nov., sp. nov., a butyric acid-producing bacterium of the family Lachnospiraceae isolated from the human faeces.</title>
        <authorList>
            <person name="Zou Y."/>
            <person name="Xue W."/>
            <person name="Luo G."/>
            <person name="Lv M."/>
        </authorList>
    </citation>
    <scope>NUCLEOTIDE SEQUENCE [LARGE SCALE GENOMIC DNA]</scope>
    <source>
        <strain evidence="3 4">TF01-11</strain>
    </source>
</reference>
<dbReference type="InterPro" id="IPR025158">
    <property type="entry name" value="Mg_chelat-rel_C"/>
</dbReference>
<dbReference type="SUPFAM" id="SSF54211">
    <property type="entry name" value="Ribosomal protein S5 domain 2-like"/>
    <property type="match status" value="1"/>
</dbReference>
<dbReference type="Pfam" id="PF01078">
    <property type="entry name" value="Mg_chelatase"/>
    <property type="match status" value="1"/>
</dbReference>
<evidence type="ECO:0000313" key="3">
    <source>
        <dbReference type="EMBL" id="KQC86724.1"/>
    </source>
</evidence>
<protein>
    <submittedName>
        <fullName evidence="3">Magnesium chelatase</fullName>
    </submittedName>
</protein>
<evidence type="ECO:0000256" key="1">
    <source>
        <dbReference type="ARBA" id="ARBA00006354"/>
    </source>
</evidence>
<dbReference type="InterPro" id="IPR003593">
    <property type="entry name" value="AAA+_ATPase"/>
</dbReference>
<dbReference type="InterPro" id="IPR000523">
    <property type="entry name" value="Mg_chelatse_chII-like_cat_dom"/>
</dbReference>
<dbReference type="InterPro" id="IPR014721">
    <property type="entry name" value="Ribsml_uS5_D2-typ_fold_subgr"/>
</dbReference>
<dbReference type="SMART" id="SM00382">
    <property type="entry name" value="AAA"/>
    <property type="match status" value="1"/>
</dbReference>
<dbReference type="Gene3D" id="3.40.50.300">
    <property type="entry name" value="P-loop containing nucleotide triphosphate hydrolases"/>
    <property type="match status" value="1"/>
</dbReference>
<dbReference type="EMBL" id="LLKB01000001">
    <property type="protein sequence ID" value="KQC86724.1"/>
    <property type="molecule type" value="Genomic_DNA"/>
</dbReference>
<dbReference type="InterPro" id="IPR004482">
    <property type="entry name" value="Mg_chelat-rel"/>
</dbReference>
<dbReference type="SUPFAM" id="SSF52540">
    <property type="entry name" value="P-loop containing nucleoside triphosphate hydrolases"/>
    <property type="match status" value="1"/>
</dbReference>
<dbReference type="RefSeq" id="WP_055942578.1">
    <property type="nucleotide sequence ID" value="NZ_JAQDCV010000001.1"/>
</dbReference>
<keyword evidence="4" id="KW-1185">Reference proteome</keyword>
<accession>A0AAW3JWY8</accession>
<evidence type="ECO:0000259" key="2">
    <source>
        <dbReference type="SMART" id="SM00382"/>
    </source>
</evidence>
<dbReference type="InterPro" id="IPR045006">
    <property type="entry name" value="CHLI-like"/>
</dbReference>
<dbReference type="PANTHER" id="PTHR32039:SF7">
    <property type="entry name" value="COMPETENCE PROTEIN COMM"/>
    <property type="match status" value="1"/>
</dbReference>
<dbReference type="InterPro" id="IPR020568">
    <property type="entry name" value="Ribosomal_Su5_D2-typ_SF"/>
</dbReference>
<dbReference type="AlphaFoldDB" id="A0AAW3JWY8"/>
<dbReference type="Pfam" id="PF13335">
    <property type="entry name" value="Mg_chelatase_C"/>
    <property type="match status" value="1"/>
</dbReference>